<dbReference type="PANTHER" id="PTHR36318:SF3">
    <property type="entry name" value="OS06G0581300 PROTEIN"/>
    <property type="match status" value="1"/>
</dbReference>
<keyword evidence="3" id="KW-1185">Reference proteome</keyword>
<evidence type="ECO:0000313" key="3">
    <source>
        <dbReference type="Proteomes" id="UP001187192"/>
    </source>
</evidence>
<reference evidence="2" key="1">
    <citation type="submission" date="2023-07" db="EMBL/GenBank/DDBJ databases">
        <title>draft genome sequence of fig (Ficus carica).</title>
        <authorList>
            <person name="Takahashi T."/>
            <person name="Nishimura K."/>
        </authorList>
    </citation>
    <scope>NUCLEOTIDE SEQUENCE</scope>
</reference>
<dbReference type="InterPro" id="IPR009943">
    <property type="entry name" value="DUF1475"/>
</dbReference>
<dbReference type="Pfam" id="PF07343">
    <property type="entry name" value="DUF1475"/>
    <property type="match status" value="1"/>
</dbReference>
<keyword evidence="1" id="KW-0812">Transmembrane</keyword>
<evidence type="ECO:0000313" key="2">
    <source>
        <dbReference type="EMBL" id="GMN60565.1"/>
    </source>
</evidence>
<evidence type="ECO:0000256" key="1">
    <source>
        <dbReference type="SAM" id="Phobius"/>
    </source>
</evidence>
<keyword evidence="1" id="KW-1133">Transmembrane helix</keyword>
<dbReference type="PANTHER" id="PTHR36318">
    <property type="entry name" value="OS06G0581300 PROTEIN"/>
    <property type="match status" value="1"/>
</dbReference>
<feature type="transmembrane region" description="Helical" evidence="1">
    <location>
        <begin position="64"/>
        <end position="86"/>
    </location>
</feature>
<dbReference type="EMBL" id="BTGU01000100">
    <property type="protein sequence ID" value="GMN60565.1"/>
    <property type="molecule type" value="Genomic_DNA"/>
</dbReference>
<accession>A0AA88DSR5</accession>
<name>A0AA88DSR5_FICCA</name>
<gene>
    <name evidence="2" type="ORF">TIFTF001_029670</name>
</gene>
<organism evidence="2 3">
    <name type="scientific">Ficus carica</name>
    <name type="common">Common fig</name>
    <dbReference type="NCBI Taxonomy" id="3494"/>
    <lineage>
        <taxon>Eukaryota</taxon>
        <taxon>Viridiplantae</taxon>
        <taxon>Streptophyta</taxon>
        <taxon>Embryophyta</taxon>
        <taxon>Tracheophyta</taxon>
        <taxon>Spermatophyta</taxon>
        <taxon>Magnoliopsida</taxon>
        <taxon>eudicotyledons</taxon>
        <taxon>Gunneridae</taxon>
        <taxon>Pentapetalae</taxon>
        <taxon>rosids</taxon>
        <taxon>fabids</taxon>
        <taxon>Rosales</taxon>
        <taxon>Moraceae</taxon>
        <taxon>Ficeae</taxon>
        <taxon>Ficus</taxon>
    </lineage>
</organism>
<dbReference type="AlphaFoldDB" id="A0AA88DSR5"/>
<comment type="caution">
    <text evidence="2">The sequence shown here is derived from an EMBL/GenBank/DDBJ whole genome shotgun (WGS) entry which is preliminary data.</text>
</comment>
<keyword evidence="1" id="KW-0472">Membrane</keyword>
<sequence length="99" mass="11620">MQEKHMKFLVVHLHYESYIYIQRLHNFIVMKKITRESRLMPLRNSQNLGPENNVEEKMRHSPVITARISFGALGCLMFGTLLYTLLTDGSPFRKELLTP</sequence>
<protein>
    <submittedName>
        <fullName evidence="2">Uncharacterized protein</fullName>
    </submittedName>
</protein>
<proteinExistence type="predicted"/>
<dbReference type="Proteomes" id="UP001187192">
    <property type="component" value="Unassembled WGS sequence"/>
</dbReference>